<feature type="region of interest" description="Disordered" evidence="1">
    <location>
        <begin position="207"/>
        <end position="230"/>
    </location>
</feature>
<name>A0A100WGL7_MYCCR</name>
<evidence type="ECO:0000313" key="4">
    <source>
        <dbReference type="Proteomes" id="UP000069443"/>
    </source>
</evidence>
<dbReference type="Proteomes" id="UP000069443">
    <property type="component" value="Unassembled WGS sequence"/>
</dbReference>
<dbReference type="EMBL" id="BCSY01000076">
    <property type="protein sequence ID" value="GAS97795.1"/>
    <property type="molecule type" value="Genomic_DNA"/>
</dbReference>
<proteinExistence type="predicted"/>
<accession>A0A100WGL7</accession>
<evidence type="ECO:0000313" key="3">
    <source>
        <dbReference type="EMBL" id="GAS97795.1"/>
    </source>
</evidence>
<comment type="caution">
    <text evidence="3">The sequence shown here is derived from an EMBL/GenBank/DDBJ whole genome shotgun (WGS) entry which is preliminary data.</text>
</comment>
<sequence>MDLSVVARSVSNMSANAVSDRAFDRASVLAAFDAYDSACEALAGLDFTAFTVAELLALQSRREHRARTTAGVDHRIMAALQTLVTPAEIGERTWTKVLMTRMRIGEAEAKRRVEFAEDLGPRYPTCGGTIEPALPATAAALAQGAISIDHVCAIRDGLRRAAKVCDPAGCSALEATLATAARHVSPAEVSALADRAVYLMNQDGLEGPDPTAAKRGLTIGRQGPDGLSRVSGHVDAETAGYLRTLNTVLAARGVNNPDDPDSVNPLLPEDKPEPSAAADAADDPGCTQPSPRARDMRTPPQRNHDALKAILRHALMSGRLGQHNGLPVTLLISTTLSELAAKSGIAVTSVGTLVPMRDVIRLAGHAEHYLAVFDGHKSLPLYLGRTRRTASVGQRLVMVARDRGCSRPGCTRPAAQCQGMHVDQDWIDGGPTNADNLGLGCDRDNQLAFDTGWSTEIGDDGRVHWLPPPLLDTGQDRINHHFHPEELLHPPGRDDGDDGDDP</sequence>
<dbReference type="AlphaFoldDB" id="A0A100WGL7"/>
<evidence type="ECO:0000256" key="1">
    <source>
        <dbReference type="SAM" id="MobiDB-lite"/>
    </source>
</evidence>
<feature type="domain" description="DUF222" evidence="2">
    <location>
        <begin position="59"/>
        <end position="402"/>
    </location>
</feature>
<protein>
    <recommendedName>
        <fullName evidence="2">DUF222 domain-containing protein</fullName>
    </recommendedName>
</protein>
<dbReference type="CDD" id="cd00085">
    <property type="entry name" value="HNHc"/>
    <property type="match status" value="1"/>
</dbReference>
<keyword evidence="4" id="KW-1185">Reference proteome</keyword>
<feature type="region of interest" description="Disordered" evidence="1">
    <location>
        <begin position="252"/>
        <end position="301"/>
    </location>
</feature>
<dbReference type="InterPro" id="IPR003870">
    <property type="entry name" value="DUF222"/>
</dbReference>
<reference evidence="4" key="2">
    <citation type="submission" date="2016-02" db="EMBL/GenBank/DDBJ databases">
        <title>Draft genome sequence of five rapidly growing Mycobacterium species.</title>
        <authorList>
            <person name="Katahira K."/>
            <person name="Gotou Y."/>
            <person name="Iida K."/>
            <person name="Ogura Y."/>
            <person name="Hayashi T."/>
        </authorList>
    </citation>
    <scope>NUCLEOTIDE SEQUENCE [LARGE SCALE GENOMIC DNA]</scope>
    <source>
        <strain evidence="4">JCM15298</strain>
    </source>
</reference>
<gene>
    <name evidence="3" type="ORF">RMCC_4761</name>
</gene>
<dbReference type="STRING" id="228230.RMCC_4761"/>
<dbReference type="InterPro" id="IPR003615">
    <property type="entry name" value="HNH_nuc"/>
</dbReference>
<dbReference type="Pfam" id="PF02720">
    <property type="entry name" value="DUF222"/>
    <property type="match status" value="1"/>
</dbReference>
<evidence type="ECO:0000259" key="2">
    <source>
        <dbReference type="Pfam" id="PF02720"/>
    </source>
</evidence>
<organism evidence="3 4">
    <name type="scientific">Mycolicibacterium canariasense</name>
    <name type="common">Mycobacterium canariasense</name>
    <dbReference type="NCBI Taxonomy" id="228230"/>
    <lineage>
        <taxon>Bacteria</taxon>
        <taxon>Bacillati</taxon>
        <taxon>Actinomycetota</taxon>
        <taxon>Actinomycetes</taxon>
        <taxon>Mycobacteriales</taxon>
        <taxon>Mycobacteriaceae</taxon>
        <taxon>Mycolicibacterium</taxon>
    </lineage>
</organism>
<reference evidence="4" key="1">
    <citation type="journal article" date="2016" name="Genome Announc.">
        <title>Draft Genome Sequences of Five Rapidly Growing Mycobacterium Species, M. thermoresistibile, M. fortuitum subsp. acetamidolyticum, M. canariasense, M. brisbanense, and M. novocastrense.</title>
        <authorList>
            <person name="Katahira K."/>
            <person name="Ogura Y."/>
            <person name="Gotoh Y."/>
            <person name="Hayashi T."/>
        </authorList>
    </citation>
    <scope>NUCLEOTIDE SEQUENCE [LARGE SCALE GENOMIC DNA]</scope>
    <source>
        <strain evidence="4">JCM15298</strain>
    </source>
</reference>
<feature type="compositionally biased region" description="Basic and acidic residues" evidence="1">
    <location>
        <begin position="292"/>
        <end position="301"/>
    </location>
</feature>